<organism evidence="1 2">
    <name type="scientific">Hibiscus sabdariffa</name>
    <name type="common">roselle</name>
    <dbReference type="NCBI Taxonomy" id="183260"/>
    <lineage>
        <taxon>Eukaryota</taxon>
        <taxon>Viridiplantae</taxon>
        <taxon>Streptophyta</taxon>
        <taxon>Embryophyta</taxon>
        <taxon>Tracheophyta</taxon>
        <taxon>Spermatophyta</taxon>
        <taxon>Magnoliopsida</taxon>
        <taxon>eudicotyledons</taxon>
        <taxon>Gunneridae</taxon>
        <taxon>Pentapetalae</taxon>
        <taxon>rosids</taxon>
        <taxon>malvids</taxon>
        <taxon>Malvales</taxon>
        <taxon>Malvaceae</taxon>
        <taxon>Malvoideae</taxon>
        <taxon>Hibiscus</taxon>
    </lineage>
</organism>
<evidence type="ECO:0000313" key="1">
    <source>
        <dbReference type="EMBL" id="KAK9037470.1"/>
    </source>
</evidence>
<sequence>MRNHFKVDCSKDHSSRMVSDGLHGFGQFQKLTANLHGFDECVSIQNPLVSNEEAVNLSLSTPPEIERFDVVDAVPGEECEIVQCDMICSNWAESIDQVMNSRCARRVDGSLDFEEVTSQMNMLPKLPSRSRKKHILSEKAIPWRASVENRKQSQAM</sequence>
<gene>
    <name evidence="1" type="ORF">V6N11_022381</name>
</gene>
<protein>
    <submittedName>
        <fullName evidence="1">Uncharacterized protein</fullName>
    </submittedName>
</protein>
<accession>A0ABR2TJ15</accession>
<comment type="caution">
    <text evidence="1">The sequence shown here is derived from an EMBL/GenBank/DDBJ whole genome shotgun (WGS) entry which is preliminary data.</text>
</comment>
<keyword evidence="2" id="KW-1185">Reference proteome</keyword>
<dbReference type="EMBL" id="JBBPBN010000005">
    <property type="protein sequence ID" value="KAK9037470.1"/>
    <property type="molecule type" value="Genomic_DNA"/>
</dbReference>
<dbReference type="Proteomes" id="UP001396334">
    <property type="component" value="Unassembled WGS sequence"/>
</dbReference>
<name>A0ABR2TJ15_9ROSI</name>
<reference evidence="1 2" key="1">
    <citation type="journal article" date="2024" name="G3 (Bethesda)">
        <title>Genome assembly of Hibiscus sabdariffa L. provides insights into metabolisms of medicinal natural products.</title>
        <authorList>
            <person name="Kim T."/>
        </authorList>
    </citation>
    <scope>NUCLEOTIDE SEQUENCE [LARGE SCALE GENOMIC DNA]</scope>
    <source>
        <strain evidence="1">TK-2024</strain>
        <tissue evidence="1">Old leaves</tissue>
    </source>
</reference>
<evidence type="ECO:0000313" key="2">
    <source>
        <dbReference type="Proteomes" id="UP001396334"/>
    </source>
</evidence>
<proteinExistence type="predicted"/>